<dbReference type="InterPro" id="IPR001849">
    <property type="entry name" value="PH_domain"/>
</dbReference>
<dbReference type="Pfam" id="PF00169">
    <property type="entry name" value="PH"/>
    <property type="match status" value="1"/>
</dbReference>
<feature type="domain" description="PH" evidence="3">
    <location>
        <begin position="118"/>
        <end position="234"/>
    </location>
</feature>
<dbReference type="SUPFAM" id="SSF50729">
    <property type="entry name" value="PH domain-like"/>
    <property type="match status" value="1"/>
</dbReference>
<proteinExistence type="predicted"/>
<keyword evidence="1" id="KW-0175">Coiled coil</keyword>
<gene>
    <name evidence="4" type="ORF">MKW98_017174</name>
</gene>
<dbReference type="AlphaFoldDB" id="A0AAD4XAS3"/>
<dbReference type="InterPro" id="IPR011993">
    <property type="entry name" value="PH-like_dom_sf"/>
</dbReference>
<evidence type="ECO:0000259" key="3">
    <source>
        <dbReference type="PROSITE" id="PS50003"/>
    </source>
</evidence>
<evidence type="ECO:0000313" key="5">
    <source>
        <dbReference type="Proteomes" id="UP001202328"/>
    </source>
</evidence>
<reference evidence="4" key="1">
    <citation type="submission" date="2022-04" db="EMBL/GenBank/DDBJ databases">
        <title>A functionally conserved STORR gene fusion in Papaver species that diverged 16.8 million years ago.</title>
        <authorList>
            <person name="Catania T."/>
        </authorList>
    </citation>
    <scope>NUCLEOTIDE SEQUENCE</scope>
    <source>
        <strain evidence="4">S-188037</strain>
    </source>
</reference>
<dbReference type="EMBL" id="JAJJMB010012121">
    <property type="protein sequence ID" value="KAI3886822.1"/>
    <property type="molecule type" value="Genomic_DNA"/>
</dbReference>
<dbReference type="Proteomes" id="UP001202328">
    <property type="component" value="Unassembled WGS sequence"/>
</dbReference>
<sequence>MDDSLYGNVKVFKDHFEVSTPTAHRSQKNNSSPPISQSKIDNSHRSHSHSSSRRKLMRAASMLRLFSLPGLPWGSGGQEKVELTAAQVESLRTEIVDLEEREAYLKAQLEQIDEILRSARLAGYLYIRTRWTALPGEPPPLDDAEVDDWLPRFLVLHGPCIFFYLRSTDFSPQDSTLLSDIVEVGPLPSFIREEDEQTRYPFYMLTRQGLRFECSSPSQIQVDTWLTALRIDCKLMPETTTTQPQDLSKS</sequence>
<dbReference type="PROSITE" id="PS50003">
    <property type="entry name" value="PH_DOMAIN"/>
    <property type="match status" value="1"/>
</dbReference>
<name>A0AAD4XAS3_9MAGN</name>
<dbReference type="SMART" id="SM00233">
    <property type="entry name" value="PH"/>
    <property type="match status" value="1"/>
</dbReference>
<feature type="region of interest" description="Disordered" evidence="2">
    <location>
        <begin position="18"/>
        <end position="53"/>
    </location>
</feature>
<dbReference type="PANTHER" id="PTHR34837:SF2">
    <property type="entry name" value="OS05G0595500 PROTEIN"/>
    <property type="match status" value="1"/>
</dbReference>
<keyword evidence="5" id="KW-1185">Reference proteome</keyword>
<protein>
    <recommendedName>
        <fullName evidence="3">PH domain-containing protein</fullName>
    </recommendedName>
</protein>
<comment type="caution">
    <text evidence="4">The sequence shown here is derived from an EMBL/GenBank/DDBJ whole genome shotgun (WGS) entry which is preliminary data.</text>
</comment>
<accession>A0AAD4XAS3</accession>
<dbReference type="Gene3D" id="2.30.29.30">
    <property type="entry name" value="Pleckstrin-homology domain (PH domain)/Phosphotyrosine-binding domain (PTB)"/>
    <property type="match status" value="1"/>
</dbReference>
<dbReference type="PANTHER" id="PTHR34837">
    <property type="entry name" value="OS05G0595500 PROTEIN"/>
    <property type="match status" value="1"/>
</dbReference>
<evidence type="ECO:0000313" key="4">
    <source>
        <dbReference type="EMBL" id="KAI3886822.1"/>
    </source>
</evidence>
<evidence type="ECO:0000256" key="2">
    <source>
        <dbReference type="SAM" id="MobiDB-lite"/>
    </source>
</evidence>
<feature type="coiled-coil region" evidence="1">
    <location>
        <begin position="81"/>
        <end position="108"/>
    </location>
</feature>
<feature type="compositionally biased region" description="Polar residues" evidence="2">
    <location>
        <begin position="19"/>
        <end position="40"/>
    </location>
</feature>
<evidence type="ECO:0000256" key="1">
    <source>
        <dbReference type="SAM" id="Coils"/>
    </source>
</evidence>
<organism evidence="4 5">
    <name type="scientific">Papaver atlanticum</name>
    <dbReference type="NCBI Taxonomy" id="357466"/>
    <lineage>
        <taxon>Eukaryota</taxon>
        <taxon>Viridiplantae</taxon>
        <taxon>Streptophyta</taxon>
        <taxon>Embryophyta</taxon>
        <taxon>Tracheophyta</taxon>
        <taxon>Spermatophyta</taxon>
        <taxon>Magnoliopsida</taxon>
        <taxon>Ranunculales</taxon>
        <taxon>Papaveraceae</taxon>
        <taxon>Papaveroideae</taxon>
        <taxon>Papaver</taxon>
    </lineage>
</organism>